<evidence type="ECO:0000256" key="22">
    <source>
        <dbReference type="ARBA" id="ARBA00022989"/>
    </source>
</evidence>
<evidence type="ECO:0000256" key="32">
    <source>
        <dbReference type="HAMAP-Rule" id="MF_04083"/>
    </source>
</evidence>
<evidence type="ECO:0000256" key="18">
    <source>
        <dbReference type="ARBA" id="ARBA00022844"/>
    </source>
</evidence>
<comment type="PTM">
    <text evidence="32">Specific enzymatic cleavages in vivo yield mature proteins. Envelope glycoproteins are synthesized as a inactive precursor that is heavily N-glycosylated and processed likely by host cell furin in the Golgi to yield the mature SU and TM proteins. The cleavage site between SU and TM requires the minimal sequence [KR]-X-[KR]-R. About 2 of the 9 disulfide bonds of gp41 are reduced by P4HB/PDI, following binding to CD4 receptor.</text>
</comment>
<dbReference type="GO" id="GO:0019064">
    <property type="term" value="P:fusion of virus membrane with host plasma membrane"/>
    <property type="evidence" value="ECO:0007669"/>
    <property type="project" value="UniProtKB-UniRule"/>
</dbReference>
<feature type="topological domain" description="Cytoplasmic" evidence="32">
    <location>
        <begin position="690"/>
        <end position="847"/>
    </location>
</feature>
<feature type="domain" description="Human immunodeficiency virus 1 envelope glycoprotein Gp120" evidence="35">
    <location>
        <begin position="145"/>
        <end position="495"/>
    </location>
</feature>
<feature type="transmembrane region" description="Helical" evidence="33">
    <location>
        <begin position="662"/>
        <end position="689"/>
    </location>
</feature>
<evidence type="ECO:0000256" key="15">
    <source>
        <dbReference type="ARBA" id="ARBA00022703"/>
    </source>
</evidence>
<feature type="region of interest" description="MPER; binding to GalCer" evidence="32">
    <location>
        <begin position="646"/>
        <end position="667"/>
    </location>
</feature>
<evidence type="ECO:0000256" key="26">
    <source>
        <dbReference type="ARBA" id="ARBA00023139"/>
    </source>
</evidence>
<feature type="region of interest" description="CD4-binding loop" evidence="32">
    <location>
        <begin position="356"/>
        <end position="366"/>
    </location>
</feature>
<comment type="similarity">
    <text evidence="32">Belongs to the HIV-1 env protein family.</text>
</comment>
<comment type="subcellular location">
    <subcellularLocation>
        <location evidence="3">Host cell membrane</location>
        <topology evidence="3">Peripheral membrane protein</topology>
    </subcellularLocation>
    <subcellularLocation>
        <location evidence="1">Host cell membrane</location>
        <topology evidence="1">Single-pass type I membrane protein</topology>
    </subcellularLocation>
    <subcellularLocation>
        <location evidence="2">Host endosome membrane</location>
        <topology evidence="2">Peripheral membrane protein</topology>
    </subcellularLocation>
    <subcellularLocation>
        <location evidence="5">Host endosome membrane</location>
        <topology evidence="5">Single-pass type I membrane protein</topology>
    </subcellularLocation>
    <subcellularLocation>
        <location evidence="6">Virion membrane</location>
        <topology evidence="6">Peripheral membrane protein</topology>
    </subcellularLocation>
    <subcellularLocation>
        <location evidence="4">Virion membrane</location>
        <topology evidence="4">Single-pass type I membrane protein</topology>
    </subcellularLocation>
</comment>
<evidence type="ECO:0000256" key="23">
    <source>
        <dbReference type="ARBA" id="ARBA00023046"/>
    </source>
</evidence>
<name>I3P4K0_HV1</name>
<dbReference type="FunFam" id="1.10.287.210:FF:000001">
    <property type="entry name" value="Envelope glycoprotein gp160"/>
    <property type="match status" value="1"/>
</dbReference>
<evidence type="ECO:0000256" key="31">
    <source>
        <dbReference type="ARBA" id="ARBA00023296"/>
    </source>
</evidence>
<feature type="region of interest" description="V5" evidence="32">
    <location>
        <begin position="445"/>
        <end position="455"/>
    </location>
</feature>
<keyword evidence="17 32" id="KW-1161">Viral attachment to host cell</keyword>
<feature type="chain" id="PRO_5023381935" description="Envelope glycoprotein gp160" evidence="32">
    <location>
        <begin position="32"/>
        <end position="847"/>
    </location>
</feature>
<feature type="coiled-coil region" evidence="32">
    <location>
        <begin position="617"/>
        <end position="651"/>
    </location>
</feature>
<evidence type="ECO:0000256" key="3">
    <source>
        <dbReference type="ARBA" id="ARBA00004505"/>
    </source>
</evidence>
<dbReference type="InterPro" id="IPR036377">
    <property type="entry name" value="Gp120_core_sf"/>
</dbReference>
<feature type="disulfide bond" evidence="32">
    <location>
        <begin position="53"/>
        <end position="73"/>
    </location>
</feature>
<feature type="lipid moiety-binding region" description="S-palmitoyl cysteine; by host" evidence="32">
    <location>
        <position position="748"/>
    </location>
</feature>
<dbReference type="GO" id="GO:0075512">
    <property type="term" value="P:clathrin-dependent endocytosis of virus by host cell"/>
    <property type="evidence" value="ECO:0007669"/>
    <property type="project" value="UniProtKB-UniRule"/>
</dbReference>
<evidence type="ECO:0000256" key="11">
    <source>
        <dbReference type="ARBA" id="ARBA00022581"/>
    </source>
</evidence>
<keyword evidence="31 32" id="KW-1160">Virus entry into host cell</keyword>
<dbReference type="GO" id="GO:0019062">
    <property type="term" value="P:virion attachment to host cell"/>
    <property type="evidence" value="ECO:0007669"/>
    <property type="project" value="UniProtKB-UniRule"/>
</dbReference>
<keyword evidence="11 32" id="KW-0945">Host-virus interaction</keyword>
<evidence type="ECO:0000256" key="16">
    <source>
        <dbReference type="ARBA" id="ARBA00022729"/>
    </source>
</evidence>
<feature type="disulfide bond" evidence="32">
    <location>
        <begin position="213"/>
        <end position="242"/>
    </location>
</feature>
<comment type="subcellular location">
    <molecule>Transmembrane protein gp41</molecule>
    <subcellularLocation>
        <location evidence="32">Virion membrane</location>
        <topology evidence="32">Single-pass type I membrane protein</topology>
    </subcellularLocation>
    <subcellularLocation>
        <location evidence="32">Host cell membrane</location>
        <topology evidence="32">Single-pass type I membrane protein</topology>
    </subcellularLocation>
    <subcellularLocation>
        <location evidence="32">Host endosome membrane</location>
        <topology evidence="32">Single-pass type I membrane protein</topology>
    </subcellularLocation>
    <text evidence="32">It is probably concentrated at the site of budding and incorporated into the virions possibly by contacts between the cytoplasmic tail of Env and the N-terminus of Gag.</text>
</comment>
<dbReference type="FunFam" id="1.20.5.490:FF:000001">
    <property type="entry name" value="Envelope glycoprotein gp160"/>
    <property type="match status" value="1"/>
</dbReference>
<comment type="domain">
    <text evidence="32 33">The 17 amino acids long immunosuppressive region is present in many retroviral envelope proteins. Synthetic peptides derived from this relatively conserved sequence inhibit immune function in vitro and in vivo.</text>
</comment>
<evidence type="ECO:0000256" key="34">
    <source>
        <dbReference type="SAM" id="MobiDB-lite"/>
    </source>
</evidence>
<keyword evidence="9 32" id="KW-1032">Host cell membrane</keyword>
<dbReference type="Pfam" id="PF00517">
    <property type="entry name" value="GP41"/>
    <property type="match status" value="1"/>
</dbReference>
<evidence type="ECO:0000256" key="28">
    <source>
        <dbReference type="ARBA" id="ARBA00023180"/>
    </source>
</evidence>
<keyword evidence="13 32" id="KW-0165">Cleavage on pair of basic residues</keyword>
<dbReference type="GO" id="GO:0039654">
    <property type="term" value="P:fusion of virus membrane with host endosome membrane"/>
    <property type="evidence" value="ECO:0007669"/>
    <property type="project" value="UniProtKB-UniRule"/>
</dbReference>
<feature type="region of interest" description="Fusion peptide" evidence="32">
    <location>
        <begin position="496"/>
        <end position="516"/>
    </location>
</feature>
<keyword evidence="25 32" id="KW-0472">Membrane</keyword>
<evidence type="ECO:0000256" key="20">
    <source>
        <dbReference type="ARBA" id="ARBA00022879"/>
    </source>
</evidence>
<keyword evidence="29 32" id="KW-0899">Viral immunoevasion</keyword>
<keyword evidence="8 32" id="KW-1170">Fusion of virus membrane with host endosomal membrane</keyword>
<dbReference type="CDD" id="cd09909">
    <property type="entry name" value="HIV-1-like_HR1-HR2"/>
    <property type="match status" value="1"/>
</dbReference>
<dbReference type="InterPro" id="IPR037527">
    <property type="entry name" value="Gp160"/>
</dbReference>
<evidence type="ECO:0000256" key="27">
    <source>
        <dbReference type="ARBA" id="ARBA00023157"/>
    </source>
</evidence>
<comment type="function">
    <text evidence="32">Envelope glycoprotein gp160: Oligomerizes in the host endoplasmic reticulum into predominantly trimers. In a second time, gp160 transits in the host Golgi, where glycosylation is completed. The precursor is then proteolytically cleaved in the trans-Golgi and thereby activated by cellular furin or furin-like proteases to produce gp120 and gp41.</text>
</comment>
<evidence type="ECO:0000256" key="14">
    <source>
        <dbReference type="ARBA" id="ARBA00022692"/>
    </source>
</evidence>
<keyword evidence="7 32" id="KW-1168">Fusion of virus membrane with host membrane</keyword>
<feature type="domain" description="Retroviral envelope protein GP41-like" evidence="36">
    <location>
        <begin position="514"/>
        <end position="705"/>
    </location>
</feature>
<feature type="region of interest" description="Immunosuppression" evidence="32">
    <location>
        <begin position="558"/>
        <end position="576"/>
    </location>
</feature>
<keyword evidence="26 32" id="KW-0564">Palmitate</keyword>
<feature type="site" description="Cleavage; by host furin" evidence="32">
    <location>
        <begin position="495"/>
        <end position="496"/>
    </location>
</feature>
<sequence length="847" mass="96005">MKAKGTQMNWQSLWTWGTLILGLVIICSASKDLWVTVYYGVPVWEDADTTLFCASDAKAYSTESHNVWATHACVPTDPNPQEIPLQNVTENFNMWKNNMVEQMHEDIISLWDESLKPCVKLTPLCVTLHCTNVTKNSNNSTVKDPGELKNCSFNTTTELRDKKKQEYALFYKLDIVPINDKNSTDYRLINCNVSTIKQACPKVTFEPIPIHYCAPAGFAILKCRDSNFTGTGPCRNVSTVQCTHGIKPVISTQLLLNGSLAEGDIMIRSENITNNAKNIIVQLKKAINITCTRPNNNTRKSISFGPGQAFYATDAIIGDIRQAYCNISKSEWNEMIQNVTNKLNETFKKNITFNTSSGGDLEITTHSFNCRGEFFYCNTSALFNSSLLNSSNSTNSTITLPCRIKQIVRMWQRVGQAMYAPPIEGNITCRSSITGLLLIRDGGDTSNGTEIFRPTGGDMRDNWRSELYKYKVVKIKPLGVAPTRARRRVVGREKRAVGLGAVLLGFLGTAGSTMGAASITLTVQVRQLLSGIVQQQSNLLRAIEAQQHLLQLTVWGIKQLQARVLAVERYLKDQQLLGIWGCSGKLICTTNVPWNASWSNKSYNDIWDNLTWVQWEREISNYTHQIYSLLEESQNQQEKNEQELLSLDKWASLWNWFDITKWLWYIKIFIMIVGGLIGLRIVFAVLSIINRVRKGYSPLSFQTLTHHQRDPDRPGRIEEEGGEQDKDRSIRLVSGFLALAWDDLRSLCLFSYHRLRDFILIAARTVELLGHSSLRGLRLGWEGLKYLWNLLLYWGRELKNSAINLLDTVAIAIANWTDRVIEVGQRIGRAFLNVPRRIRQGFERTLQ</sequence>
<evidence type="ECO:0000256" key="19">
    <source>
        <dbReference type="ARBA" id="ARBA00022870"/>
    </source>
</evidence>
<evidence type="ECO:0000256" key="4">
    <source>
        <dbReference type="ARBA" id="ARBA00004563"/>
    </source>
</evidence>
<feature type="domain" description="Human immunodeficiency virus 1 envelope glycoprotein Gp120" evidence="35">
    <location>
        <begin position="33"/>
        <end position="139"/>
    </location>
</feature>
<feature type="compositionally biased region" description="Basic and acidic residues" evidence="34">
    <location>
        <begin position="707"/>
        <end position="726"/>
    </location>
</feature>
<feature type="disulfide bond" evidence="32">
    <location>
        <begin position="223"/>
        <end position="234"/>
    </location>
</feature>
<keyword evidence="27 32" id="KW-1015">Disulfide bond</keyword>
<evidence type="ECO:0000256" key="29">
    <source>
        <dbReference type="ARBA" id="ARBA00023280"/>
    </source>
</evidence>
<dbReference type="GO" id="GO:0005198">
    <property type="term" value="F:structural molecule activity"/>
    <property type="evidence" value="ECO:0007669"/>
    <property type="project" value="UniProtKB-UniRule"/>
</dbReference>
<dbReference type="GO" id="GO:0020002">
    <property type="term" value="C:host cell plasma membrane"/>
    <property type="evidence" value="ECO:0007669"/>
    <property type="project" value="UniProtKB-SubCell"/>
</dbReference>
<evidence type="ECO:0000256" key="24">
    <source>
        <dbReference type="ARBA" id="ARBA00023054"/>
    </source>
</evidence>
<dbReference type="SUPFAM" id="SSF58069">
    <property type="entry name" value="Virus ectodomain"/>
    <property type="match status" value="1"/>
</dbReference>
<comment type="PTM">
    <text evidence="32">Palmitoylation of the transmembrane protein and of Env polyprotein (prior to its proteolytic cleavage) is essential for their association with host cell membrane lipid rafts. Palmitoylation is therefore required for envelope trafficking to classical lipid rafts, but not for viral replication.</text>
</comment>
<comment type="miscellaneous">
    <text evidence="32">Inhibitors targeting HIV-1 viral envelope proteins are used as antiretroviral drugs. Attachment of virions to the cell surface via non-specific interactions and CD4 binding can be blocked by inhibitors that include cyanovirin-N, cyclotriazadisulfonamide analogs, PRO 2000, TNX 355 and PRO 542. In addition, BMS 806 can block CD4-induced conformational changes. Env interactions with the coreceptor molecules can be targeted by CCR5 antagonists including SCH-D, maraviroc (UK 427857) and aplaviroc (GW 873140), and the CXCR4 antagonist AMD 070. Fusion of viral and cellular membranes can be inhibited by peptides such as enfuvirtide and tifuvirtide (T 1249). Resistance to inhibitors associated with mutations in Env are observed. Most of the time, single mutations confer only a modest reduction in drug susceptibility. Combination of several mutations is usually required to develop a high-level drug resistance.</text>
</comment>
<evidence type="ECO:0000256" key="5">
    <source>
        <dbReference type="ARBA" id="ARBA00004578"/>
    </source>
</evidence>
<organismHost>
    <name type="scientific">Homo sapiens</name>
    <name type="common">Human</name>
    <dbReference type="NCBI Taxonomy" id="9606"/>
</organismHost>
<keyword evidence="16 32" id="KW-0732">Signal</keyword>
<dbReference type="FunFam" id="2.170.40.20:FF:000003">
    <property type="entry name" value="Envelope glycoprotein gp160"/>
    <property type="match status" value="1"/>
</dbReference>
<comment type="domain">
    <text evidence="32">The membrane proximal external region (MPER) present in gp41 is a tryptophan-rich region recognized by the antibodies 2F5, Z13, and 4E10. MPER seems to play a role in fusion.</text>
</comment>
<accession>I3P4K0</accession>
<keyword evidence="15 32" id="KW-0053">Apoptosis</keyword>
<feature type="short sequence motif" description="YXXL motif; contains endocytosis signal" evidence="32">
    <location>
        <begin position="696"/>
        <end position="699"/>
    </location>
</feature>
<dbReference type="GO" id="GO:0016020">
    <property type="term" value="C:membrane"/>
    <property type="evidence" value="ECO:0007669"/>
    <property type="project" value="UniProtKB-UniRule"/>
</dbReference>
<keyword evidence="19 32" id="KW-1043">Host membrane</keyword>
<feature type="disulfide bond" evidence="32">
    <location>
        <begin position="582"/>
        <end position="588"/>
    </location>
</feature>
<comment type="subcellular location">
    <molecule>Surface protein gp120</molecule>
    <subcellularLocation>
        <location evidence="32">Virion membrane</location>
        <topology evidence="32">Peripheral membrane protein</topology>
    </subcellularLocation>
    <subcellularLocation>
        <location evidence="32">Host cell membrane</location>
        <topology evidence="32">Peripheral membrane protein</topology>
    </subcellularLocation>
    <subcellularLocation>
        <location evidence="32">Host endosome membrane</location>
        <topology evidence="32">Single-pass type I membrane protein</topology>
    </subcellularLocation>
    <text evidence="32">The surface protein is not anchored to the viral envelope, but associates with the extravirion surface through its binding to TM. It is probably concentrated at the site of budding and incorporated into the virions possibly by contacts between the cytoplasmic tail of Env and the N-terminus of Gag.</text>
</comment>
<dbReference type="HAMAP" id="MF_04083">
    <property type="entry name" value="HIV_ENV"/>
    <property type="match status" value="1"/>
</dbReference>
<dbReference type="SUPFAM" id="SSF56502">
    <property type="entry name" value="gp120 core"/>
    <property type="match status" value="2"/>
</dbReference>
<evidence type="ECO:0000313" key="37">
    <source>
        <dbReference type="EMBL" id="AEK79674.1"/>
    </source>
</evidence>
<evidence type="ECO:0000259" key="35">
    <source>
        <dbReference type="Pfam" id="PF00516"/>
    </source>
</evidence>
<evidence type="ECO:0000256" key="7">
    <source>
        <dbReference type="ARBA" id="ARBA00022506"/>
    </source>
</evidence>
<dbReference type="GO" id="GO:0055036">
    <property type="term" value="C:virion membrane"/>
    <property type="evidence" value="ECO:0007669"/>
    <property type="project" value="UniProtKB-SubCell"/>
</dbReference>
<dbReference type="Pfam" id="PF00516">
    <property type="entry name" value="GP120"/>
    <property type="match status" value="2"/>
</dbReference>
<evidence type="ECO:0000256" key="21">
    <source>
        <dbReference type="ARBA" id="ARBA00022890"/>
    </source>
</evidence>
<evidence type="ECO:0000259" key="36">
    <source>
        <dbReference type="Pfam" id="PF00517"/>
    </source>
</evidence>
<comment type="PTM">
    <text evidence="32">Highly glycosylated by host. The high number of glycan on the protein is reffered to as 'glycan shield' because it contributes to hide protein sequence from adaptive immune system.</text>
</comment>
<evidence type="ECO:0000256" key="6">
    <source>
        <dbReference type="ARBA" id="ARBA00004650"/>
    </source>
</evidence>
<evidence type="ECO:0000256" key="13">
    <source>
        <dbReference type="ARBA" id="ARBA00022685"/>
    </source>
</evidence>
<evidence type="ECO:0000256" key="2">
    <source>
        <dbReference type="ARBA" id="ARBA00004433"/>
    </source>
</evidence>
<keyword evidence="22 32" id="KW-1133">Transmembrane helix</keyword>
<comment type="function">
    <text evidence="32">Surface protein gp120: Attaches the virus to the host lymphoid cell by binding to the primary receptor CD4. This interaction induces a structural rearrangement creating a high affinity binding site for a chemokine coreceptor like CXCR4 and/or CCR5. Acts as a ligand for CD209/DC-SIGN and CLEC4M/DC-SIGNR, which are respectively found on dendritic cells (DCs), and on endothelial cells of liver sinusoids and lymph node sinuses. These interactions allow capture of viral particles at mucosal surfaces by these cells and subsequent transmission to permissive cells. HIV subverts the migration properties of dendritic cells to gain access to CD4+ T-cells in lymph nodes. Virus transmission to permissive T-cells occurs either in trans (without DCs infection, through viral capture and transmission), or in cis (following DCs productive infection, through the usual CD4-gp120 interaction), thereby inducing a robust infection. In trans infection, bound virions remain infectious over days and it is proposed that they are not degraded, but protected in non-lysosomal acidic organelles within the DCs close to the cell membrane thus contributing to the viral infectious potential during DCs' migration from the periphery to the lymphoid tissues. On arrival at lymphoid tissues, intact virions recycle back to DCs' cell surface allowing virus transmission to CD4+ T-cells.</text>
</comment>
<dbReference type="GO" id="GO:0019031">
    <property type="term" value="C:viral envelope"/>
    <property type="evidence" value="ECO:0007669"/>
    <property type="project" value="UniProtKB-KW"/>
</dbReference>
<comment type="caution">
    <text evidence="32">Lacks conserved residue(s) required for the propagation of feature annotation.</text>
</comment>
<evidence type="ECO:0000256" key="1">
    <source>
        <dbReference type="ARBA" id="ARBA00004402"/>
    </source>
</evidence>
<keyword evidence="28 32" id="KW-0325">Glycoprotein</keyword>
<evidence type="ECO:0000256" key="9">
    <source>
        <dbReference type="ARBA" id="ARBA00022511"/>
    </source>
</evidence>
<dbReference type="EMBL" id="JN054265">
    <property type="protein sequence ID" value="AEK79674.1"/>
    <property type="molecule type" value="Genomic_RNA"/>
</dbReference>
<comment type="miscellaneous">
    <text evidence="32">HIV-1 lineages are divided in three main groups, M (for Major), O (for Outlier), and N (for New, or Non-M, Non-O). The vast majority of strains found worldwide belong to the group M. Group O seems to be endemic to and largely confined to Cameroon and neighboring countries in West Central Africa, where these viruses represent a small minority of HIV-1 strains. The group N is represented by a limited number of isolates from Cameroonian persons. The group M is further subdivided in 9 clades or subtypes (A to D, F to H, J and K).</text>
</comment>
<keyword evidence="21 32" id="KW-1164">Virus endocytosis by host</keyword>
<comment type="subunit">
    <text evidence="32">The mature envelope protein (Env) consists of a homotrimer of non-covalently associated gp120-gp41 heterodimers. The resulting complex protrudes from the virus surface as a spike. There seems to be as few as 10 spikes on the average virion. Surface protein gp120 interacts with host CD4, CCR5 and CXCR4. Gp120 also interacts with the C-type lectins CD209/DC-SIGN and CLEC4M/DC-SIGNR (collectively referred to as DC-SIGN(R)). Gp120 and gp41 interact with GalCer. Gp120 interacts with host ITGA4/ITGB7 complex; on CD4+ T-cells, this interaction results in rapid activation of integrin ITGAL/LFA-1, which facilitates efficient cell-to-cell spreading of HIV-1. Gp120 interacts with cell-associated heparan sulfate; this interaction increases virus infectivity on permissive cells and may be involved in infection of CD4- cells.</text>
</comment>
<dbReference type="Gene3D" id="1.20.5.490">
    <property type="entry name" value="Single helix bin"/>
    <property type="match status" value="1"/>
</dbReference>
<organism evidence="37">
    <name type="scientific">Human immunodeficiency virus type 1</name>
    <name type="common">HIV-1</name>
    <dbReference type="NCBI Taxonomy" id="11676"/>
    <lineage>
        <taxon>Viruses</taxon>
        <taxon>Riboviria</taxon>
        <taxon>Pararnavirae</taxon>
        <taxon>Artverviricota</taxon>
        <taxon>Revtraviricetes</taxon>
        <taxon>Ortervirales</taxon>
        <taxon>Retroviridae</taxon>
        <taxon>Orthoretrovirinae</taxon>
        <taxon>Lentivirus</taxon>
        <taxon>Lentivirus humimdef1</taxon>
    </lineage>
</organism>
<proteinExistence type="inferred from homology"/>
<comment type="domain">
    <text evidence="32">Some of the most genetically diverse regions of the viral genome are present in Env. They are called variable regions 1 through 5 (V1 through V5). Coreceptor usage of gp120 is determined mainly by the primary structure of the third variable region (V3) in the outer domain of gp120. The sequence of V3 determines which coreceptor, CCR5 and/or CXCR4 (corresponding to R5/macrophage, X4/T cell and R5X4/T cell and macrophage tropism), is used to trigger the fusion potential of the Env complex, and hence which cells the virus can infect. Binding to CCR5 involves a region adjacent in addition to V3.</text>
</comment>
<comment type="domain">
    <text evidence="32">The CD4-binding region is targeted by the antibody b12.</text>
</comment>
<dbReference type="GO" id="GO:0019082">
    <property type="term" value="P:viral protein processing"/>
    <property type="evidence" value="ECO:0007669"/>
    <property type="project" value="UniProtKB-UniRule"/>
</dbReference>
<keyword evidence="12 32" id="KW-1162">Viral penetration into host cytoplasm</keyword>
<reference evidence="37" key="1">
    <citation type="submission" date="2011-05" db="EMBL/GenBank/DDBJ databases">
        <title>Molecular clones of HIV-1 env of different genetic forms.</title>
        <authorList>
            <person name="Delgado E."/>
            <person name="Revilla A."/>
            <person name="Thomson M.M."/>
        </authorList>
    </citation>
    <scope>NUCLEOTIDE SEQUENCE</scope>
    <source>
        <strain evidence="37">P2091_a</strain>
    </source>
</reference>
<feature type="region of interest" description="Disordered" evidence="34">
    <location>
        <begin position="705"/>
        <end position="726"/>
    </location>
</feature>
<dbReference type="GO" id="GO:1903911">
    <property type="term" value="P:positive regulation of receptor clustering"/>
    <property type="evidence" value="ECO:0007669"/>
    <property type="project" value="UniProtKB-UniRule"/>
</dbReference>
<keyword evidence="14 32" id="KW-0812">Transmembrane</keyword>
<dbReference type="GO" id="GO:1903908">
    <property type="term" value="P:positive regulation of plasma membrane raft polarization"/>
    <property type="evidence" value="ECO:0007669"/>
    <property type="project" value="UniProtKB-UniRule"/>
</dbReference>
<protein>
    <recommendedName>
        <fullName evidence="32">Envelope glycoprotein gp160</fullName>
    </recommendedName>
    <alternativeName>
        <fullName evidence="32">Env polyprotein</fullName>
    </alternativeName>
    <component>
        <recommendedName>
            <fullName evidence="32">Surface protein gp120</fullName>
            <shortName evidence="32">SU</shortName>
        </recommendedName>
        <alternativeName>
            <fullName evidence="32">Glycoprotein 120</fullName>
            <shortName evidence="32">gp120</shortName>
        </alternativeName>
    </component>
    <component>
        <recommendedName>
            <fullName evidence="32">Transmembrane protein gp41</fullName>
            <shortName evidence="32">TM</shortName>
        </recommendedName>
        <alternativeName>
            <fullName evidence="32">Glycoprotein 41</fullName>
            <shortName evidence="32">gp41</shortName>
        </alternativeName>
    </component>
</protein>
<evidence type="ECO:0000256" key="17">
    <source>
        <dbReference type="ARBA" id="ARBA00022804"/>
    </source>
</evidence>
<keyword evidence="30 32" id="KW-0449">Lipoprotein</keyword>
<gene>
    <name evidence="32 37" type="primary">env</name>
</gene>
<keyword evidence="24 32" id="KW-0175">Coiled coil</keyword>
<evidence type="ECO:0000256" key="12">
    <source>
        <dbReference type="ARBA" id="ARBA00022595"/>
    </source>
</evidence>
<keyword evidence="20 32" id="KW-0261">Viral envelope protein</keyword>
<dbReference type="Gene3D" id="1.10.287.210">
    <property type="match status" value="1"/>
</dbReference>
<evidence type="ECO:0000256" key="10">
    <source>
        <dbReference type="ARBA" id="ARBA00022570"/>
    </source>
</evidence>
<dbReference type="FunFam" id="2.170.40.20:FF:000004">
    <property type="entry name" value="Envelope glycoprotein gp160"/>
    <property type="match status" value="1"/>
</dbReference>
<evidence type="ECO:0000256" key="25">
    <source>
        <dbReference type="ARBA" id="ARBA00023136"/>
    </source>
</evidence>
<evidence type="ECO:0000256" key="30">
    <source>
        <dbReference type="ARBA" id="ARBA00023288"/>
    </source>
</evidence>
<keyword evidence="23 32" id="KW-1039">Host endosome</keyword>
<keyword evidence="18 32" id="KW-0946">Virion</keyword>
<dbReference type="Gene3D" id="2.170.40.20">
    <property type="entry name" value="Human immunodeficiency virus 1, Gp160, envelope glycoprotein"/>
    <property type="match status" value="2"/>
</dbReference>
<dbReference type="GO" id="GO:0044175">
    <property type="term" value="C:host cell endosome membrane"/>
    <property type="evidence" value="ECO:0007669"/>
    <property type="project" value="UniProtKB-SubCell"/>
</dbReference>
<keyword evidence="10 32" id="KW-1165">Clathrin-mediated endocytosis of virus by host</keyword>
<evidence type="ECO:0000256" key="8">
    <source>
        <dbReference type="ARBA" id="ARBA00022510"/>
    </source>
</evidence>
<evidence type="ECO:0000256" key="33">
    <source>
        <dbReference type="RuleBase" id="RU363095"/>
    </source>
</evidence>
<comment type="domain">
    <text evidence="32">The YXXL motif is involved in determining the exact site of viral release at the surface of infected mononuclear cells and promotes endocytosis. YXXL and di-leucine endocytosis motifs interact directly or indirectly with the clathrin adapter complexes, opperate independently, and their activities are not additive.</text>
</comment>
<dbReference type="InterPro" id="IPR000328">
    <property type="entry name" value="GP41-like"/>
</dbReference>
<dbReference type="InterPro" id="IPR000777">
    <property type="entry name" value="HIV1_Gp120"/>
</dbReference>
<dbReference type="GO" id="GO:0052031">
    <property type="term" value="P:symbiont-mediated perturbation of host defense response"/>
    <property type="evidence" value="ECO:0007669"/>
    <property type="project" value="UniProtKB-UniRule"/>
</dbReference>
<comment type="function">
    <text evidence="32">Transmembrane protein gp41: Acts as a class I viral fusion protein. Under the current model, the protein has at least 3 conformational states: pre-fusion native state, pre-hairpin intermediate state, and post-fusion hairpin state. During fusion of viral and target intracellular membranes, the coiled coil regions (heptad repeats) assume a trimer-of-hairpins structure, positioning the fusion peptide in close proximity to the C-terminal region of the ectodomain. The formation of this structure appears to drive apposition and subsequent fusion of viral and target cell membranes. Complete fusion occurs in host cell endosomes and is dynamin-dependent, however some lipid transfer might occur at the plasma membrane. The virus undergoes clathrin-dependent internalization long before endosomal fusion, thus minimizing the surface exposure of conserved viral epitopes during fusion and reducing the efficacy of inhibitors targeting these epitopes. Membranes fusion leads to delivery of the nucleocapsid into the cytoplasm.</text>
</comment>
<feature type="chain" id="PRO_5023381933" description="Transmembrane protein gp41" evidence="32">
    <location>
        <begin position="496"/>
        <end position="847"/>
    </location>
</feature>